<evidence type="ECO:0000256" key="3">
    <source>
        <dbReference type="ARBA" id="ARBA00022471"/>
    </source>
</evidence>
<keyword evidence="5 6" id="KW-0732">Signal</keyword>
<evidence type="ECO:0000313" key="7">
    <source>
        <dbReference type="EMBL" id="POO01372.1"/>
    </source>
</evidence>
<feature type="signal peptide" evidence="6">
    <location>
        <begin position="1"/>
        <end position="22"/>
    </location>
</feature>
<sequence>MEISINIFCLLLFLFNLQFCMTQNVVHAKVHVRVVNQLGNGQSMILHCRSRDDDLGNVVLEDGQEMEWSFSVNFLGTTLFYCDVRWDLSSSTSSNWYSFDAYDEGRDYARCRSECRWMVSNERSLYGYDQRCERWVLFPLTRN</sequence>
<protein>
    <recommendedName>
        <fullName evidence="6">S-protein homolog</fullName>
    </recommendedName>
</protein>
<keyword evidence="8" id="KW-1185">Reference proteome</keyword>
<evidence type="ECO:0000256" key="5">
    <source>
        <dbReference type="ARBA" id="ARBA00022729"/>
    </source>
</evidence>
<gene>
    <name evidence="7" type="ORF">TorRG33x02_026790</name>
</gene>
<reference evidence="8" key="1">
    <citation type="submission" date="2016-06" db="EMBL/GenBank/DDBJ databases">
        <title>Parallel loss of symbiosis genes in relatives of nitrogen-fixing non-legume Parasponia.</title>
        <authorList>
            <person name="Van Velzen R."/>
            <person name="Holmer R."/>
            <person name="Bu F."/>
            <person name="Rutten L."/>
            <person name="Van Zeijl A."/>
            <person name="Liu W."/>
            <person name="Santuari L."/>
            <person name="Cao Q."/>
            <person name="Sharma T."/>
            <person name="Shen D."/>
            <person name="Roswanjaya Y."/>
            <person name="Wardhani T."/>
            <person name="Kalhor M.S."/>
            <person name="Jansen J."/>
            <person name="Van den Hoogen J."/>
            <person name="Gungor B."/>
            <person name="Hartog M."/>
            <person name="Hontelez J."/>
            <person name="Verver J."/>
            <person name="Yang W.-C."/>
            <person name="Schijlen E."/>
            <person name="Repin R."/>
            <person name="Schilthuizen M."/>
            <person name="Schranz E."/>
            <person name="Heidstra R."/>
            <person name="Miyata K."/>
            <person name="Fedorova E."/>
            <person name="Kohlen W."/>
            <person name="Bisseling T."/>
            <person name="Smit S."/>
            <person name="Geurts R."/>
        </authorList>
    </citation>
    <scope>NUCLEOTIDE SEQUENCE [LARGE SCALE GENOMIC DNA]</scope>
    <source>
        <strain evidence="8">cv. RG33-2</strain>
    </source>
</reference>
<keyword evidence="4 6" id="KW-0964">Secreted</keyword>
<evidence type="ECO:0000256" key="6">
    <source>
        <dbReference type="RuleBase" id="RU367044"/>
    </source>
</evidence>
<comment type="subcellular location">
    <subcellularLocation>
        <location evidence="1 6">Secreted</location>
    </subcellularLocation>
</comment>
<name>A0A2P5FUA8_TREOI</name>
<feature type="chain" id="PRO_5025075879" description="S-protein homolog" evidence="6">
    <location>
        <begin position="23"/>
        <end position="143"/>
    </location>
</feature>
<dbReference type="InterPro" id="IPR010264">
    <property type="entry name" value="Self-incomp_S1"/>
</dbReference>
<dbReference type="Pfam" id="PF05938">
    <property type="entry name" value="Self-incomp_S1"/>
    <property type="match status" value="1"/>
</dbReference>
<dbReference type="EMBL" id="JXTC01000008">
    <property type="protein sequence ID" value="POO01372.1"/>
    <property type="molecule type" value="Genomic_DNA"/>
</dbReference>
<evidence type="ECO:0000256" key="1">
    <source>
        <dbReference type="ARBA" id="ARBA00004613"/>
    </source>
</evidence>
<comment type="caution">
    <text evidence="7">The sequence shown here is derived from an EMBL/GenBank/DDBJ whole genome shotgun (WGS) entry which is preliminary data.</text>
</comment>
<comment type="similarity">
    <text evidence="2 6">Belongs to the plant self-incompatibility (S1) protein family.</text>
</comment>
<dbReference type="Proteomes" id="UP000237000">
    <property type="component" value="Unassembled WGS sequence"/>
</dbReference>
<evidence type="ECO:0000313" key="8">
    <source>
        <dbReference type="Proteomes" id="UP000237000"/>
    </source>
</evidence>
<evidence type="ECO:0000256" key="2">
    <source>
        <dbReference type="ARBA" id="ARBA00005581"/>
    </source>
</evidence>
<dbReference type="OrthoDB" id="1179733at2759"/>
<dbReference type="GO" id="GO:0060320">
    <property type="term" value="P:rejection of self pollen"/>
    <property type="evidence" value="ECO:0007669"/>
    <property type="project" value="UniProtKB-KW"/>
</dbReference>
<evidence type="ECO:0000256" key="4">
    <source>
        <dbReference type="ARBA" id="ARBA00022525"/>
    </source>
</evidence>
<dbReference type="InParanoid" id="A0A2P5FUA8"/>
<keyword evidence="3 6" id="KW-0713">Self-incompatibility</keyword>
<proteinExistence type="inferred from homology"/>
<dbReference type="AlphaFoldDB" id="A0A2P5FUA8"/>
<dbReference type="PANTHER" id="PTHR31232">
    <property type="match status" value="1"/>
</dbReference>
<dbReference type="PANTHER" id="PTHR31232:SF18">
    <property type="entry name" value="S-PROTEIN HOMOLOG"/>
    <property type="match status" value="1"/>
</dbReference>
<accession>A0A2P5FUA8</accession>
<organism evidence="7 8">
    <name type="scientific">Trema orientale</name>
    <name type="common">Charcoal tree</name>
    <name type="synonym">Celtis orientalis</name>
    <dbReference type="NCBI Taxonomy" id="63057"/>
    <lineage>
        <taxon>Eukaryota</taxon>
        <taxon>Viridiplantae</taxon>
        <taxon>Streptophyta</taxon>
        <taxon>Embryophyta</taxon>
        <taxon>Tracheophyta</taxon>
        <taxon>Spermatophyta</taxon>
        <taxon>Magnoliopsida</taxon>
        <taxon>eudicotyledons</taxon>
        <taxon>Gunneridae</taxon>
        <taxon>Pentapetalae</taxon>
        <taxon>rosids</taxon>
        <taxon>fabids</taxon>
        <taxon>Rosales</taxon>
        <taxon>Cannabaceae</taxon>
        <taxon>Trema</taxon>
    </lineage>
</organism>
<dbReference type="GO" id="GO:0005576">
    <property type="term" value="C:extracellular region"/>
    <property type="evidence" value="ECO:0007669"/>
    <property type="project" value="UniProtKB-SubCell"/>
</dbReference>